<gene>
    <name evidence="2" type="ORF">KIN20_024808</name>
</gene>
<sequence>MRISGIPQRPMSPDARRPLGMDPPKGVGNVYERLVKTPRTEGMKKVEPLASAINLSTLCS</sequence>
<dbReference type="AlphaFoldDB" id="A0AAD5N8K6"/>
<protein>
    <submittedName>
        <fullName evidence="2">Uncharacterized protein</fullName>
    </submittedName>
</protein>
<dbReference type="EMBL" id="JAHQIW010005026">
    <property type="protein sequence ID" value="KAJ1364672.1"/>
    <property type="molecule type" value="Genomic_DNA"/>
</dbReference>
<organism evidence="2 3">
    <name type="scientific">Parelaphostrongylus tenuis</name>
    <name type="common">Meningeal worm</name>
    <dbReference type="NCBI Taxonomy" id="148309"/>
    <lineage>
        <taxon>Eukaryota</taxon>
        <taxon>Metazoa</taxon>
        <taxon>Ecdysozoa</taxon>
        <taxon>Nematoda</taxon>
        <taxon>Chromadorea</taxon>
        <taxon>Rhabditida</taxon>
        <taxon>Rhabditina</taxon>
        <taxon>Rhabditomorpha</taxon>
        <taxon>Strongyloidea</taxon>
        <taxon>Metastrongylidae</taxon>
        <taxon>Parelaphostrongylus</taxon>
    </lineage>
</organism>
<accession>A0AAD5N8K6</accession>
<evidence type="ECO:0000256" key="1">
    <source>
        <dbReference type="SAM" id="MobiDB-lite"/>
    </source>
</evidence>
<name>A0AAD5N8K6_PARTN</name>
<comment type="caution">
    <text evidence="2">The sequence shown here is derived from an EMBL/GenBank/DDBJ whole genome shotgun (WGS) entry which is preliminary data.</text>
</comment>
<evidence type="ECO:0000313" key="3">
    <source>
        <dbReference type="Proteomes" id="UP001196413"/>
    </source>
</evidence>
<evidence type="ECO:0000313" key="2">
    <source>
        <dbReference type="EMBL" id="KAJ1364672.1"/>
    </source>
</evidence>
<proteinExistence type="predicted"/>
<reference evidence="2" key="1">
    <citation type="submission" date="2021-06" db="EMBL/GenBank/DDBJ databases">
        <title>Parelaphostrongylus tenuis whole genome reference sequence.</title>
        <authorList>
            <person name="Garwood T.J."/>
            <person name="Larsen P.A."/>
            <person name="Fountain-Jones N.M."/>
            <person name="Garbe J.R."/>
            <person name="Macchietto M.G."/>
            <person name="Kania S.A."/>
            <person name="Gerhold R.W."/>
            <person name="Richards J.E."/>
            <person name="Wolf T.M."/>
        </authorList>
    </citation>
    <scope>NUCLEOTIDE SEQUENCE</scope>
    <source>
        <strain evidence="2">MNPRO001-30</strain>
        <tissue evidence="2">Meninges</tissue>
    </source>
</reference>
<feature type="region of interest" description="Disordered" evidence="1">
    <location>
        <begin position="1"/>
        <end position="29"/>
    </location>
</feature>
<keyword evidence="3" id="KW-1185">Reference proteome</keyword>
<dbReference type="Proteomes" id="UP001196413">
    <property type="component" value="Unassembled WGS sequence"/>
</dbReference>